<dbReference type="EMBL" id="VSSQ01078252">
    <property type="protein sequence ID" value="MPN28105.1"/>
    <property type="molecule type" value="Genomic_DNA"/>
</dbReference>
<dbReference type="AlphaFoldDB" id="A0A645GMZ5"/>
<evidence type="ECO:0000313" key="1">
    <source>
        <dbReference type="EMBL" id="MPN28105.1"/>
    </source>
</evidence>
<sequence>MSKRRAIEQKGHPSFRKSRYRPVRTLGGQHLRQCDTGVVFDKLFQYAHIRNIVCFDIENTPLNFPNQFGIGHRF</sequence>
<comment type="caution">
    <text evidence="1">The sequence shown here is derived from an EMBL/GenBank/DDBJ whole genome shotgun (WGS) entry which is preliminary data.</text>
</comment>
<organism evidence="1">
    <name type="scientific">bioreactor metagenome</name>
    <dbReference type="NCBI Taxonomy" id="1076179"/>
    <lineage>
        <taxon>unclassified sequences</taxon>
        <taxon>metagenomes</taxon>
        <taxon>ecological metagenomes</taxon>
    </lineage>
</organism>
<proteinExistence type="predicted"/>
<accession>A0A645GMZ5</accession>
<gene>
    <name evidence="1" type="ORF">SDC9_175544</name>
</gene>
<name>A0A645GMZ5_9ZZZZ</name>
<reference evidence="1" key="1">
    <citation type="submission" date="2019-08" db="EMBL/GenBank/DDBJ databases">
        <authorList>
            <person name="Kucharzyk K."/>
            <person name="Murdoch R.W."/>
            <person name="Higgins S."/>
            <person name="Loffler F."/>
        </authorList>
    </citation>
    <scope>NUCLEOTIDE SEQUENCE</scope>
</reference>
<protein>
    <submittedName>
        <fullName evidence="1">Uncharacterized protein</fullName>
    </submittedName>
</protein>